<keyword evidence="2" id="KW-1185">Reference proteome</keyword>
<dbReference type="InParanoid" id="V5I2U4"/>
<evidence type="ECO:0000313" key="1">
    <source>
        <dbReference type="EMBL" id="GAD97315.1"/>
    </source>
</evidence>
<comment type="caution">
    <text evidence="1">The sequence shown here is derived from an EMBL/GenBank/DDBJ whole genome shotgun (WGS) entry which is preliminary data.</text>
</comment>
<evidence type="ECO:0000313" key="2">
    <source>
        <dbReference type="Proteomes" id="UP000018001"/>
    </source>
</evidence>
<accession>V5I2U4</accession>
<reference evidence="2" key="1">
    <citation type="journal article" date="2014" name="Genome Announc.">
        <title>Draft genome sequence of the formaldehyde-resistant fungus Byssochlamys spectabilis No. 5 (anamorph Paecilomyces variotii No. 5) (NBRC109023).</title>
        <authorList>
            <person name="Oka T."/>
            <person name="Ekino K."/>
            <person name="Fukuda K."/>
            <person name="Nomura Y."/>
        </authorList>
    </citation>
    <scope>NUCLEOTIDE SEQUENCE [LARGE SCALE GENOMIC DNA]</scope>
    <source>
        <strain evidence="2">No. 5 / NBRC 109023</strain>
    </source>
</reference>
<gene>
    <name evidence="1" type="ORF">PVAR5_5989</name>
</gene>
<organism evidence="1 2">
    <name type="scientific">Byssochlamys spectabilis (strain No. 5 / NBRC 109023)</name>
    <name type="common">Paecilomyces variotii</name>
    <dbReference type="NCBI Taxonomy" id="1356009"/>
    <lineage>
        <taxon>Eukaryota</taxon>
        <taxon>Fungi</taxon>
        <taxon>Dikarya</taxon>
        <taxon>Ascomycota</taxon>
        <taxon>Pezizomycotina</taxon>
        <taxon>Eurotiomycetes</taxon>
        <taxon>Eurotiomycetidae</taxon>
        <taxon>Eurotiales</taxon>
        <taxon>Thermoascaceae</taxon>
        <taxon>Paecilomyces</taxon>
    </lineage>
</organism>
<dbReference type="EMBL" id="BAUL01000193">
    <property type="protein sequence ID" value="GAD97315.1"/>
    <property type="molecule type" value="Genomic_DNA"/>
</dbReference>
<name>V5I2U4_BYSSN</name>
<dbReference type="Proteomes" id="UP000018001">
    <property type="component" value="Unassembled WGS sequence"/>
</dbReference>
<dbReference type="HOGENOM" id="CLU_2196560_0_0_1"/>
<dbReference type="AlphaFoldDB" id="V5I2U4"/>
<sequence length="108" mass="12109">MRNSCIFRSHSNFRYSLIQVQSKILELSPPPSPDSALSDLEYCLEADLLRAVRVAFSFFTRFEVSHDKGEGKTGRGTMGDGTWREDMEPLLPTWLALDVAMPLDAASI</sequence>
<protein>
    <submittedName>
        <fullName evidence="1">Uncharacterized protein</fullName>
    </submittedName>
</protein>
<proteinExistence type="predicted"/>